<accession>A0A6A6P324</accession>
<evidence type="ECO:0000313" key="4">
    <source>
        <dbReference type="Proteomes" id="UP000799766"/>
    </source>
</evidence>
<keyword evidence="2" id="KW-0472">Membrane</keyword>
<sequence length="252" mass="28312">MPDIDLRLGLIYDPRNGRPGPATPPQPSLTARQLVVPTLSPRNFTDRPPRPWLPAPSKPPFVIRSFTSLGRTMSNTIPLRSRASSDIVAVEKHDTIVGIVIVSILVAVLASIALYIYLQRRRAAAKANRRDAEAAHEAWAKERRERLQQLREQTYNESKLDARNAWEGRSLFLGSPWERPSRDPEPSSERGRRPEAAFEMQHLRAGIGSTHVGGRNKTRYQPRPLRDPEPGPRLEDVFVVGSLSDSGDEKPR</sequence>
<dbReference type="Proteomes" id="UP000799766">
    <property type="component" value="Unassembled WGS sequence"/>
</dbReference>
<evidence type="ECO:0000256" key="2">
    <source>
        <dbReference type="SAM" id="Phobius"/>
    </source>
</evidence>
<feature type="compositionally biased region" description="Basic and acidic residues" evidence="1">
    <location>
        <begin position="179"/>
        <end position="196"/>
    </location>
</feature>
<feature type="region of interest" description="Disordered" evidence="1">
    <location>
        <begin position="175"/>
        <end position="252"/>
    </location>
</feature>
<keyword evidence="2" id="KW-1133">Transmembrane helix</keyword>
<name>A0A6A6P324_9PEZI</name>
<feature type="transmembrane region" description="Helical" evidence="2">
    <location>
        <begin position="96"/>
        <end position="118"/>
    </location>
</feature>
<keyword evidence="2" id="KW-0812">Transmembrane</keyword>
<reference evidence="3" key="1">
    <citation type="journal article" date="2020" name="Stud. Mycol.">
        <title>101 Dothideomycetes genomes: a test case for predicting lifestyles and emergence of pathogens.</title>
        <authorList>
            <person name="Haridas S."/>
            <person name="Albert R."/>
            <person name="Binder M."/>
            <person name="Bloem J."/>
            <person name="Labutti K."/>
            <person name="Salamov A."/>
            <person name="Andreopoulos B."/>
            <person name="Baker S."/>
            <person name="Barry K."/>
            <person name="Bills G."/>
            <person name="Bluhm B."/>
            <person name="Cannon C."/>
            <person name="Castanera R."/>
            <person name="Culley D."/>
            <person name="Daum C."/>
            <person name="Ezra D."/>
            <person name="Gonzalez J."/>
            <person name="Henrissat B."/>
            <person name="Kuo A."/>
            <person name="Liang C."/>
            <person name="Lipzen A."/>
            <person name="Lutzoni F."/>
            <person name="Magnuson J."/>
            <person name="Mondo S."/>
            <person name="Nolan M."/>
            <person name="Ohm R."/>
            <person name="Pangilinan J."/>
            <person name="Park H.-J."/>
            <person name="Ramirez L."/>
            <person name="Alfaro M."/>
            <person name="Sun H."/>
            <person name="Tritt A."/>
            <person name="Yoshinaga Y."/>
            <person name="Zwiers L.-H."/>
            <person name="Turgeon B."/>
            <person name="Goodwin S."/>
            <person name="Spatafora J."/>
            <person name="Crous P."/>
            <person name="Grigoriev I."/>
        </authorList>
    </citation>
    <scope>NUCLEOTIDE SEQUENCE</scope>
    <source>
        <strain evidence="3">ATCC 16933</strain>
    </source>
</reference>
<evidence type="ECO:0000256" key="1">
    <source>
        <dbReference type="SAM" id="MobiDB-lite"/>
    </source>
</evidence>
<protein>
    <submittedName>
        <fullName evidence="3">Uncharacterized protein</fullName>
    </submittedName>
</protein>
<dbReference type="EMBL" id="MU001678">
    <property type="protein sequence ID" value="KAF2458376.1"/>
    <property type="molecule type" value="Genomic_DNA"/>
</dbReference>
<gene>
    <name evidence="3" type="ORF">BDY21DRAFT_378762</name>
</gene>
<evidence type="ECO:0000313" key="3">
    <source>
        <dbReference type="EMBL" id="KAF2458376.1"/>
    </source>
</evidence>
<dbReference type="AlphaFoldDB" id="A0A6A6P324"/>
<proteinExistence type="predicted"/>
<organism evidence="3 4">
    <name type="scientific">Lineolata rhizophorae</name>
    <dbReference type="NCBI Taxonomy" id="578093"/>
    <lineage>
        <taxon>Eukaryota</taxon>
        <taxon>Fungi</taxon>
        <taxon>Dikarya</taxon>
        <taxon>Ascomycota</taxon>
        <taxon>Pezizomycotina</taxon>
        <taxon>Dothideomycetes</taxon>
        <taxon>Dothideomycetes incertae sedis</taxon>
        <taxon>Lineolatales</taxon>
        <taxon>Lineolataceae</taxon>
        <taxon>Lineolata</taxon>
    </lineage>
</organism>
<keyword evidence="4" id="KW-1185">Reference proteome</keyword>
<feature type="compositionally biased region" description="Basic and acidic residues" evidence="1">
    <location>
        <begin position="224"/>
        <end position="236"/>
    </location>
</feature>